<dbReference type="PANTHER" id="PTHR22911:SF102">
    <property type="entry name" value="MEMBRANE PROTEIN"/>
    <property type="match status" value="1"/>
</dbReference>
<keyword evidence="1" id="KW-0472">Membrane</keyword>
<dbReference type="GO" id="GO:0016020">
    <property type="term" value="C:membrane"/>
    <property type="evidence" value="ECO:0007669"/>
    <property type="project" value="InterPro"/>
</dbReference>
<name>A0A3S0GRB8_9BURK</name>
<organism evidence="3 4">
    <name type="scientific">Variovorax gossypii</name>
    <dbReference type="NCBI Taxonomy" id="1679495"/>
    <lineage>
        <taxon>Bacteria</taxon>
        <taxon>Pseudomonadati</taxon>
        <taxon>Pseudomonadota</taxon>
        <taxon>Betaproteobacteria</taxon>
        <taxon>Burkholderiales</taxon>
        <taxon>Comamonadaceae</taxon>
        <taxon>Variovorax</taxon>
    </lineage>
</organism>
<evidence type="ECO:0000313" key="3">
    <source>
        <dbReference type="EMBL" id="RTQ30562.1"/>
    </source>
</evidence>
<gene>
    <name evidence="3" type="ORF">EJP69_29230</name>
</gene>
<dbReference type="RefSeq" id="WP_093209790.1">
    <property type="nucleotide sequence ID" value="NZ_RXOE01000013.1"/>
</dbReference>
<keyword evidence="4" id="KW-1185">Reference proteome</keyword>
<keyword evidence="1" id="KW-1133">Transmembrane helix</keyword>
<feature type="transmembrane region" description="Helical" evidence="1">
    <location>
        <begin position="92"/>
        <end position="113"/>
    </location>
</feature>
<reference evidence="3 4" key="1">
    <citation type="submission" date="2018-12" db="EMBL/GenBank/DDBJ databases">
        <title>The genome of Variovorax gossypii DSM 100435.</title>
        <authorList>
            <person name="Gao J."/>
            <person name="Sun J."/>
        </authorList>
    </citation>
    <scope>NUCLEOTIDE SEQUENCE [LARGE SCALE GENOMIC DNA]</scope>
    <source>
        <strain evidence="3 4">DSM 100435</strain>
    </source>
</reference>
<dbReference type="SUPFAM" id="SSF103481">
    <property type="entry name" value="Multidrug resistance efflux transporter EmrE"/>
    <property type="match status" value="2"/>
</dbReference>
<feature type="transmembrane region" description="Helical" evidence="1">
    <location>
        <begin position="66"/>
        <end position="86"/>
    </location>
</feature>
<feature type="domain" description="EamA" evidence="2">
    <location>
        <begin position="153"/>
        <end position="282"/>
    </location>
</feature>
<feature type="transmembrane region" description="Helical" evidence="1">
    <location>
        <begin position="120"/>
        <end position="138"/>
    </location>
</feature>
<feature type="transmembrane region" description="Helical" evidence="1">
    <location>
        <begin position="177"/>
        <end position="198"/>
    </location>
</feature>
<feature type="transmembrane region" description="Helical" evidence="1">
    <location>
        <begin position="150"/>
        <end position="170"/>
    </location>
</feature>
<comment type="caution">
    <text evidence="3">The sequence shown here is derived from an EMBL/GenBank/DDBJ whole genome shotgun (WGS) entry which is preliminary data.</text>
</comment>
<accession>A0A3S0GRB8</accession>
<proteinExistence type="predicted"/>
<dbReference type="OrthoDB" id="9814238at2"/>
<dbReference type="AlphaFoldDB" id="A0A3S0GRB8"/>
<keyword evidence="1" id="KW-0812">Transmembrane</keyword>
<dbReference type="InterPro" id="IPR037185">
    <property type="entry name" value="EmrE-like"/>
</dbReference>
<feature type="transmembrane region" description="Helical" evidence="1">
    <location>
        <begin position="12"/>
        <end position="30"/>
    </location>
</feature>
<sequence length="301" mass="31293">MQTQLRGALEMSAAMVISGTIGWVVVRFNQPLPDLLFWRCVFGAATLLVVCFVLGLLRRGLTLRNFALAAFGGVALVINWVLIFASFSHASIAIATAVYNTQPFMLVALGALLMSERLTAMKAIWLCIAFAGVVLVAQAKSGGGAGGSSYFVGVLMALGAAFCYAVAALVAKKLDGIAPHLIALIQVCVGIVMLAPFANLKTLPTDAATWGVHLAMGVIYTGLVFVLLYGALQKLSTPVAGALSFIYPLVAIGVDYVAFGQRLGTLQLAGAAAILISAAGMTFGWTLPGLPRQQSPAAGKS</sequence>
<evidence type="ECO:0000256" key="1">
    <source>
        <dbReference type="SAM" id="Phobius"/>
    </source>
</evidence>
<evidence type="ECO:0000259" key="2">
    <source>
        <dbReference type="Pfam" id="PF00892"/>
    </source>
</evidence>
<dbReference type="PANTHER" id="PTHR22911">
    <property type="entry name" value="ACYL-MALONYL CONDENSING ENZYME-RELATED"/>
    <property type="match status" value="1"/>
</dbReference>
<feature type="transmembrane region" description="Helical" evidence="1">
    <location>
        <begin position="36"/>
        <end position="57"/>
    </location>
</feature>
<evidence type="ECO:0000313" key="4">
    <source>
        <dbReference type="Proteomes" id="UP000267418"/>
    </source>
</evidence>
<dbReference type="Proteomes" id="UP000267418">
    <property type="component" value="Unassembled WGS sequence"/>
</dbReference>
<feature type="domain" description="EamA" evidence="2">
    <location>
        <begin position="7"/>
        <end position="136"/>
    </location>
</feature>
<protein>
    <submittedName>
        <fullName evidence="3">DMT family transporter</fullName>
    </submittedName>
</protein>
<dbReference type="InterPro" id="IPR000620">
    <property type="entry name" value="EamA_dom"/>
</dbReference>
<feature type="transmembrane region" description="Helical" evidence="1">
    <location>
        <begin position="210"/>
        <end position="232"/>
    </location>
</feature>
<feature type="transmembrane region" description="Helical" evidence="1">
    <location>
        <begin position="239"/>
        <end position="259"/>
    </location>
</feature>
<feature type="transmembrane region" description="Helical" evidence="1">
    <location>
        <begin position="265"/>
        <end position="287"/>
    </location>
</feature>
<dbReference type="EMBL" id="RXOE01000013">
    <property type="protein sequence ID" value="RTQ30562.1"/>
    <property type="molecule type" value="Genomic_DNA"/>
</dbReference>
<dbReference type="Pfam" id="PF00892">
    <property type="entry name" value="EamA"/>
    <property type="match status" value="2"/>
</dbReference>